<proteinExistence type="predicted"/>
<reference evidence="2" key="1">
    <citation type="journal article" date="2019" name="Int. J. Syst. Evol. Microbiol.">
        <title>The Global Catalogue of Microorganisms (GCM) 10K type strain sequencing project: providing services to taxonomists for standard genome sequencing and annotation.</title>
        <authorList>
            <consortium name="The Broad Institute Genomics Platform"/>
            <consortium name="The Broad Institute Genome Sequencing Center for Infectious Disease"/>
            <person name="Wu L."/>
            <person name="Ma J."/>
        </authorList>
    </citation>
    <scope>NUCLEOTIDE SEQUENCE [LARGE SCALE GENOMIC DNA]</scope>
    <source>
        <strain evidence="2">JCM 16211</strain>
    </source>
</reference>
<protein>
    <submittedName>
        <fullName evidence="1">Uncharacterized protein</fullName>
    </submittedName>
</protein>
<dbReference type="Proteomes" id="UP001501221">
    <property type="component" value="Unassembled WGS sequence"/>
</dbReference>
<accession>A0ABP3CNF5</accession>
<evidence type="ECO:0000313" key="1">
    <source>
        <dbReference type="EMBL" id="GAA0211097.1"/>
    </source>
</evidence>
<keyword evidence="2" id="KW-1185">Reference proteome</keyword>
<gene>
    <name evidence="1" type="ORF">GCM10009123_17940</name>
</gene>
<dbReference type="EMBL" id="BAAAFM010000005">
    <property type="protein sequence ID" value="GAA0211097.1"/>
    <property type="molecule type" value="Genomic_DNA"/>
</dbReference>
<sequence>MLLEPLHKPEWAEEFASFKDGSIYPHYYRPTYFISDSRDVLNYYQDKFNRAIDGWYSEGLIKKSEKVGRLYHYTYEELNY</sequence>
<name>A0ABP3CNF5_9GAMM</name>
<evidence type="ECO:0000313" key="2">
    <source>
        <dbReference type="Proteomes" id="UP001501221"/>
    </source>
</evidence>
<comment type="caution">
    <text evidence="1">The sequence shown here is derived from an EMBL/GenBank/DDBJ whole genome shotgun (WGS) entry which is preliminary data.</text>
</comment>
<dbReference type="RefSeq" id="WP_343989427.1">
    <property type="nucleotide sequence ID" value="NZ_BAAAFM010000005.1"/>
</dbReference>
<organism evidence="1 2">
    <name type="scientific">Kangiella japonica</name>
    <dbReference type="NCBI Taxonomy" id="647384"/>
    <lineage>
        <taxon>Bacteria</taxon>
        <taxon>Pseudomonadati</taxon>
        <taxon>Pseudomonadota</taxon>
        <taxon>Gammaproteobacteria</taxon>
        <taxon>Kangiellales</taxon>
        <taxon>Kangiellaceae</taxon>
        <taxon>Kangiella</taxon>
    </lineage>
</organism>